<evidence type="ECO:0000313" key="1">
    <source>
        <dbReference type="EMBL" id="KAK4013440.1"/>
    </source>
</evidence>
<reference evidence="1 2" key="1">
    <citation type="journal article" date="2023" name="Nucleic Acids Res.">
        <title>The hologenome of Daphnia magna reveals possible DNA methylation and microbiome-mediated evolution of the host genome.</title>
        <authorList>
            <person name="Chaturvedi A."/>
            <person name="Li X."/>
            <person name="Dhandapani V."/>
            <person name="Marshall H."/>
            <person name="Kissane S."/>
            <person name="Cuenca-Cambronero M."/>
            <person name="Asole G."/>
            <person name="Calvet F."/>
            <person name="Ruiz-Romero M."/>
            <person name="Marangio P."/>
            <person name="Guigo R."/>
            <person name="Rago D."/>
            <person name="Mirbahai L."/>
            <person name="Eastwood N."/>
            <person name="Colbourne J.K."/>
            <person name="Zhou J."/>
            <person name="Mallon E."/>
            <person name="Orsini L."/>
        </authorList>
    </citation>
    <scope>NUCLEOTIDE SEQUENCE [LARGE SCALE GENOMIC DNA]</scope>
    <source>
        <strain evidence="1">LRV0_1</strain>
    </source>
</reference>
<dbReference type="Proteomes" id="UP001234178">
    <property type="component" value="Unassembled WGS sequence"/>
</dbReference>
<accession>A0ABQ9ZKI8</accession>
<gene>
    <name evidence="1" type="ORF">OUZ56_025995</name>
</gene>
<evidence type="ECO:0000313" key="2">
    <source>
        <dbReference type="Proteomes" id="UP001234178"/>
    </source>
</evidence>
<proteinExistence type="predicted"/>
<organism evidence="1 2">
    <name type="scientific">Daphnia magna</name>
    <dbReference type="NCBI Taxonomy" id="35525"/>
    <lineage>
        <taxon>Eukaryota</taxon>
        <taxon>Metazoa</taxon>
        <taxon>Ecdysozoa</taxon>
        <taxon>Arthropoda</taxon>
        <taxon>Crustacea</taxon>
        <taxon>Branchiopoda</taxon>
        <taxon>Diplostraca</taxon>
        <taxon>Cladocera</taxon>
        <taxon>Anomopoda</taxon>
        <taxon>Daphniidae</taxon>
        <taxon>Daphnia</taxon>
    </lineage>
</organism>
<protein>
    <submittedName>
        <fullName evidence="1">Uncharacterized protein</fullName>
    </submittedName>
</protein>
<keyword evidence="2" id="KW-1185">Reference proteome</keyword>
<name>A0ABQ9ZKI8_9CRUS</name>
<sequence>MTYERRSCFCYAGLNEDKVAFKNSTICDIVIDGVCEVHKSITRDAVESNIKNWLRPCPRYAFKNNKDGKINGEDELRQATGGNIRLQDCRTSQVELRSIADTGALDVTTSPWGLNNRDISLPR</sequence>
<dbReference type="EMBL" id="JAOYFB010000004">
    <property type="protein sequence ID" value="KAK4013440.1"/>
    <property type="molecule type" value="Genomic_DNA"/>
</dbReference>
<comment type="caution">
    <text evidence="1">The sequence shown here is derived from an EMBL/GenBank/DDBJ whole genome shotgun (WGS) entry which is preliminary data.</text>
</comment>